<protein>
    <recommendedName>
        <fullName evidence="1">DUF4832 domain-containing protein</fullName>
    </recommendedName>
</protein>
<accession>D2R5H7</accession>
<dbReference type="Proteomes" id="UP000001887">
    <property type="component" value="Chromosome"/>
</dbReference>
<dbReference type="KEGG" id="psl:Psta_0750"/>
<dbReference type="AlphaFoldDB" id="D2R5H7"/>
<reference evidence="2 3" key="1">
    <citation type="journal article" date="2009" name="Stand. Genomic Sci.">
        <title>Complete genome sequence of Pirellula staleyi type strain (ATCC 27377).</title>
        <authorList>
            <person name="Clum A."/>
            <person name="Tindall B.J."/>
            <person name="Sikorski J."/>
            <person name="Ivanova N."/>
            <person name="Mavrommatis K."/>
            <person name="Lucas S."/>
            <person name="Glavina del Rio T."/>
            <person name="Nolan M."/>
            <person name="Chen F."/>
            <person name="Tice H."/>
            <person name="Pitluck S."/>
            <person name="Cheng J.F."/>
            <person name="Chertkov O."/>
            <person name="Brettin T."/>
            <person name="Han C."/>
            <person name="Detter J.C."/>
            <person name="Kuske C."/>
            <person name="Bruce D."/>
            <person name="Goodwin L."/>
            <person name="Ovchinikova G."/>
            <person name="Pati A."/>
            <person name="Mikhailova N."/>
            <person name="Chen A."/>
            <person name="Palaniappan K."/>
            <person name="Land M."/>
            <person name="Hauser L."/>
            <person name="Chang Y.J."/>
            <person name="Jeffries C.D."/>
            <person name="Chain P."/>
            <person name="Rohde M."/>
            <person name="Goker M."/>
            <person name="Bristow J."/>
            <person name="Eisen J.A."/>
            <person name="Markowitz V."/>
            <person name="Hugenholtz P."/>
            <person name="Kyrpides N.C."/>
            <person name="Klenk H.P."/>
            <person name="Lapidus A."/>
        </authorList>
    </citation>
    <scope>NUCLEOTIDE SEQUENCE [LARGE SCALE GENOMIC DNA]</scope>
    <source>
        <strain evidence="3">ATCC 27377 / DSM 6068 / ICPB 4128</strain>
    </source>
</reference>
<sequence length="443" mass="50855" precursor="true">MNRLGWIAIRALCGLLSFALLAELALAEEVVIRPQPMAGALDNPLKGWCPYTNAGKIQQPYSMVFQYISWRELEPVENDFRFEAWEKSWDDQAGAGKHVIFRVYVDYPAKPSGLPDWLRKRGVKETAYQEHGGGKSPDYDDPRVVAGLERLIAALGKRYNQHPRVAFIQLGLLGFWGEWHTYPQVKLYASAETERRVIDAYRKAFPDKCLMVRYARGYAGAQDWIGFHDDMFPQDVDNGQDWSFLAGLRREKRMDNWKVAVVGGEMVPGEAERWLGGDFETTQTMLERSHFTWVGPYGPALKASNAENYLERCEALVRQMGYDFQITEVKYPEKWKAKDSVRLEIQGRNLGVAPFYYPWSVEWALLDPAGKVVRTFPTKWDLRRWLPGEFSQTTMLDLDLLPGNYRLALGIRDPWTDRPAIRFANDLPVVDGWTILSNISVTE</sequence>
<evidence type="ECO:0000259" key="1">
    <source>
        <dbReference type="Pfam" id="PF16116"/>
    </source>
</evidence>
<keyword evidence="3" id="KW-1185">Reference proteome</keyword>
<gene>
    <name evidence="2" type="ordered locus">Psta_0750</name>
</gene>
<dbReference type="eggNOG" id="COG1874">
    <property type="taxonomic scope" value="Bacteria"/>
</dbReference>
<feature type="domain" description="DUF4832" evidence="1">
    <location>
        <begin position="225"/>
        <end position="425"/>
    </location>
</feature>
<dbReference type="STRING" id="530564.Psta_0750"/>
<evidence type="ECO:0000313" key="2">
    <source>
        <dbReference type="EMBL" id="ADB15436.1"/>
    </source>
</evidence>
<proteinExistence type="predicted"/>
<dbReference type="Pfam" id="PF16116">
    <property type="entry name" value="DUF4832"/>
    <property type="match status" value="1"/>
</dbReference>
<dbReference type="InterPro" id="IPR017853">
    <property type="entry name" value="GH"/>
</dbReference>
<dbReference type="InterPro" id="IPR032267">
    <property type="entry name" value="DUF4832"/>
</dbReference>
<dbReference type="HOGENOM" id="CLU_030013_0_0_0"/>
<dbReference type="EMBL" id="CP001848">
    <property type="protein sequence ID" value="ADB15436.1"/>
    <property type="molecule type" value="Genomic_DNA"/>
</dbReference>
<evidence type="ECO:0000313" key="3">
    <source>
        <dbReference type="Proteomes" id="UP000001887"/>
    </source>
</evidence>
<organism evidence="2 3">
    <name type="scientific">Pirellula staleyi (strain ATCC 27377 / DSM 6068 / ICPB 4128)</name>
    <name type="common">Pirella staleyi</name>
    <dbReference type="NCBI Taxonomy" id="530564"/>
    <lineage>
        <taxon>Bacteria</taxon>
        <taxon>Pseudomonadati</taxon>
        <taxon>Planctomycetota</taxon>
        <taxon>Planctomycetia</taxon>
        <taxon>Pirellulales</taxon>
        <taxon>Pirellulaceae</taxon>
        <taxon>Pirellula</taxon>
    </lineage>
</organism>
<name>D2R5H7_PIRSD</name>
<dbReference type="Gene3D" id="3.20.20.80">
    <property type="entry name" value="Glycosidases"/>
    <property type="match status" value="1"/>
</dbReference>
<dbReference type="OrthoDB" id="9761426at2"/>
<dbReference type="SUPFAM" id="SSF51445">
    <property type="entry name" value="(Trans)glycosidases"/>
    <property type="match status" value="1"/>
</dbReference>